<evidence type="ECO:0008006" key="5">
    <source>
        <dbReference type="Google" id="ProtNLM"/>
    </source>
</evidence>
<keyword evidence="2" id="KW-0732">Signal</keyword>
<evidence type="ECO:0000256" key="2">
    <source>
        <dbReference type="SAM" id="SignalP"/>
    </source>
</evidence>
<gene>
    <name evidence="3" type="ORF">FXF68_04835</name>
</gene>
<evidence type="ECO:0000313" key="3">
    <source>
        <dbReference type="EMBL" id="TYK53062.1"/>
    </source>
</evidence>
<dbReference type="PROSITE" id="PS51257">
    <property type="entry name" value="PROKAR_LIPOPROTEIN"/>
    <property type="match status" value="1"/>
</dbReference>
<feature type="signal peptide" evidence="2">
    <location>
        <begin position="1"/>
        <end position="22"/>
    </location>
</feature>
<dbReference type="EMBL" id="VSRQ01000001">
    <property type="protein sequence ID" value="TYK53062.1"/>
    <property type="molecule type" value="Genomic_DNA"/>
</dbReference>
<accession>A0A5D3FYG0</accession>
<dbReference type="RefSeq" id="WP_148757649.1">
    <property type="nucleotide sequence ID" value="NZ_VSRQ01000001.1"/>
</dbReference>
<dbReference type="AlphaFoldDB" id="A0A5D3FYG0"/>
<protein>
    <recommendedName>
        <fullName evidence="5">Lipoprotein</fullName>
    </recommendedName>
</protein>
<keyword evidence="4" id="KW-1185">Reference proteome</keyword>
<comment type="caution">
    <text evidence="3">The sequence shown here is derived from an EMBL/GenBank/DDBJ whole genome shotgun (WGS) entry which is preliminary data.</text>
</comment>
<proteinExistence type="predicted"/>
<evidence type="ECO:0000313" key="4">
    <source>
        <dbReference type="Proteomes" id="UP000323505"/>
    </source>
</evidence>
<reference evidence="3 4" key="1">
    <citation type="submission" date="2019-08" db="EMBL/GenBank/DDBJ databases">
        <title>Actinomadura sp. nov. CYP1-5 isolated from mountain soil.</title>
        <authorList>
            <person name="Songsumanus A."/>
            <person name="Kuncharoen N."/>
            <person name="Kudo T."/>
            <person name="Yuki M."/>
            <person name="Igarashi Y."/>
            <person name="Tanasupawat S."/>
        </authorList>
    </citation>
    <scope>NUCLEOTIDE SEQUENCE [LARGE SCALE GENOMIC DNA]</scope>
    <source>
        <strain evidence="3 4">CYP1-5</strain>
    </source>
</reference>
<name>A0A5D3FYG0_9ACTN</name>
<evidence type="ECO:0000256" key="1">
    <source>
        <dbReference type="SAM" id="MobiDB-lite"/>
    </source>
</evidence>
<organism evidence="3 4">
    <name type="scientific">Actinomadura decatromicini</name>
    <dbReference type="NCBI Taxonomy" id="2604572"/>
    <lineage>
        <taxon>Bacteria</taxon>
        <taxon>Bacillati</taxon>
        <taxon>Actinomycetota</taxon>
        <taxon>Actinomycetes</taxon>
        <taxon>Streptosporangiales</taxon>
        <taxon>Thermomonosporaceae</taxon>
        <taxon>Actinomadura</taxon>
    </lineage>
</organism>
<feature type="region of interest" description="Disordered" evidence="1">
    <location>
        <begin position="23"/>
        <end position="51"/>
    </location>
</feature>
<sequence>MNKLPAIPATAALLLLGLSACGGSDDTSTASRCPKAPACRPNPEEAAASRATTLNPDQLKIAAKFVACMRGLGYDMPDPSDPDFNFSPNNANGMSQQQLLKVRDEAAQCSNQVGGNAITGG</sequence>
<dbReference type="Proteomes" id="UP000323505">
    <property type="component" value="Unassembled WGS sequence"/>
</dbReference>
<feature type="chain" id="PRO_5039407706" description="Lipoprotein" evidence="2">
    <location>
        <begin position="23"/>
        <end position="121"/>
    </location>
</feature>